<protein>
    <submittedName>
        <fullName evidence="1">Uncharacterized protein</fullName>
    </submittedName>
</protein>
<sequence>MDHSIAKLKSFVHPQYSNSYPQTKATKWVSCNNFPIPTAMSTTWRASAWQRIVVCGAEESHTKATADTEATS</sequence>
<name>A0A540KX90_MALBA</name>
<comment type="caution">
    <text evidence="1">The sequence shown here is derived from an EMBL/GenBank/DDBJ whole genome shotgun (WGS) entry which is preliminary data.</text>
</comment>
<evidence type="ECO:0000313" key="1">
    <source>
        <dbReference type="EMBL" id="TQD78828.1"/>
    </source>
</evidence>
<proteinExistence type="predicted"/>
<reference evidence="1 2" key="1">
    <citation type="journal article" date="2019" name="G3 (Bethesda)">
        <title>Sequencing of a Wild Apple (Malus baccata) Genome Unravels the Differences Between Cultivated and Wild Apple Species Regarding Disease Resistance and Cold Tolerance.</title>
        <authorList>
            <person name="Chen X."/>
        </authorList>
    </citation>
    <scope>NUCLEOTIDE SEQUENCE [LARGE SCALE GENOMIC DNA]</scope>
    <source>
        <strain evidence="2">cv. Shandingzi</strain>
        <tissue evidence="1">Leaves</tissue>
    </source>
</reference>
<keyword evidence="2" id="KW-1185">Reference proteome</keyword>
<dbReference type="AlphaFoldDB" id="A0A540KX90"/>
<evidence type="ECO:0000313" key="2">
    <source>
        <dbReference type="Proteomes" id="UP000315295"/>
    </source>
</evidence>
<organism evidence="1 2">
    <name type="scientific">Malus baccata</name>
    <name type="common">Siberian crab apple</name>
    <name type="synonym">Pyrus baccata</name>
    <dbReference type="NCBI Taxonomy" id="106549"/>
    <lineage>
        <taxon>Eukaryota</taxon>
        <taxon>Viridiplantae</taxon>
        <taxon>Streptophyta</taxon>
        <taxon>Embryophyta</taxon>
        <taxon>Tracheophyta</taxon>
        <taxon>Spermatophyta</taxon>
        <taxon>Magnoliopsida</taxon>
        <taxon>eudicotyledons</taxon>
        <taxon>Gunneridae</taxon>
        <taxon>Pentapetalae</taxon>
        <taxon>rosids</taxon>
        <taxon>fabids</taxon>
        <taxon>Rosales</taxon>
        <taxon>Rosaceae</taxon>
        <taxon>Amygdaloideae</taxon>
        <taxon>Maleae</taxon>
        <taxon>Malus</taxon>
    </lineage>
</organism>
<accession>A0A540KX90</accession>
<dbReference type="Proteomes" id="UP000315295">
    <property type="component" value="Unassembled WGS sequence"/>
</dbReference>
<dbReference type="EMBL" id="VIEB01000888">
    <property type="protein sequence ID" value="TQD78828.1"/>
    <property type="molecule type" value="Genomic_DNA"/>
</dbReference>
<gene>
    <name evidence="1" type="ORF">C1H46_035608</name>
</gene>